<dbReference type="EMBL" id="GBRH01279799">
    <property type="protein sequence ID" value="JAD18096.1"/>
    <property type="molecule type" value="Transcribed_RNA"/>
</dbReference>
<evidence type="ECO:0000313" key="1">
    <source>
        <dbReference type="EMBL" id="JAD18096.1"/>
    </source>
</evidence>
<name>A0A0A8XW95_ARUDO</name>
<reference evidence="1" key="2">
    <citation type="journal article" date="2015" name="Data Brief">
        <title>Shoot transcriptome of the giant reed, Arundo donax.</title>
        <authorList>
            <person name="Barrero R.A."/>
            <person name="Guerrero F.D."/>
            <person name="Moolhuijzen P."/>
            <person name="Goolsby J.A."/>
            <person name="Tidwell J."/>
            <person name="Bellgard S.E."/>
            <person name="Bellgard M.I."/>
        </authorList>
    </citation>
    <scope>NUCLEOTIDE SEQUENCE</scope>
    <source>
        <tissue evidence="1">Shoot tissue taken approximately 20 cm above the soil surface</tissue>
    </source>
</reference>
<accession>A0A0A8XW95</accession>
<protein>
    <submittedName>
        <fullName evidence="1">Uncharacterized protein</fullName>
    </submittedName>
</protein>
<organism evidence="1">
    <name type="scientific">Arundo donax</name>
    <name type="common">Giant reed</name>
    <name type="synonym">Donax arundinaceus</name>
    <dbReference type="NCBI Taxonomy" id="35708"/>
    <lineage>
        <taxon>Eukaryota</taxon>
        <taxon>Viridiplantae</taxon>
        <taxon>Streptophyta</taxon>
        <taxon>Embryophyta</taxon>
        <taxon>Tracheophyta</taxon>
        <taxon>Spermatophyta</taxon>
        <taxon>Magnoliopsida</taxon>
        <taxon>Liliopsida</taxon>
        <taxon>Poales</taxon>
        <taxon>Poaceae</taxon>
        <taxon>PACMAD clade</taxon>
        <taxon>Arundinoideae</taxon>
        <taxon>Arundineae</taxon>
        <taxon>Arundo</taxon>
    </lineage>
</organism>
<dbReference type="AlphaFoldDB" id="A0A0A8XW95"/>
<sequence>MYHPLSKKSNYVYEWSLKNCSCFFSRACFGTSSALSTVRQVVEIIFSKPPMKRSKQAPFCSYKPLPLCFSIHNPLPLSD</sequence>
<reference evidence="1" key="1">
    <citation type="submission" date="2014-09" db="EMBL/GenBank/DDBJ databases">
        <authorList>
            <person name="Magalhaes I.L.F."/>
            <person name="Oliveira U."/>
            <person name="Santos F.R."/>
            <person name="Vidigal T.H.D.A."/>
            <person name="Brescovit A.D."/>
            <person name="Santos A.J."/>
        </authorList>
    </citation>
    <scope>NUCLEOTIDE SEQUENCE</scope>
    <source>
        <tissue evidence="1">Shoot tissue taken approximately 20 cm above the soil surface</tissue>
    </source>
</reference>
<proteinExistence type="predicted"/>